<dbReference type="SUPFAM" id="SSF48371">
    <property type="entry name" value="ARM repeat"/>
    <property type="match status" value="1"/>
</dbReference>
<feature type="region of interest" description="Disordered" evidence="5">
    <location>
        <begin position="80"/>
        <end position="126"/>
    </location>
</feature>
<feature type="domain" description="RPAP1/MINIYO-like TPR repeats" evidence="8">
    <location>
        <begin position="1395"/>
        <end position="1533"/>
    </location>
</feature>
<evidence type="ECO:0008006" key="11">
    <source>
        <dbReference type="Google" id="ProtNLM"/>
    </source>
</evidence>
<feature type="region of interest" description="Disordered" evidence="5">
    <location>
        <begin position="355"/>
        <end position="387"/>
    </location>
</feature>
<evidence type="ECO:0000256" key="2">
    <source>
        <dbReference type="ARBA" id="ARBA00009953"/>
    </source>
</evidence>
<dbReference type="Pfam" id="PF08621">
    <property type="entry name" value="RPAP1_N"/>
    <property type="match status" value="1"/>
</dbReference>
<feature type="compositionally biased region" description="Polar residues" evidence="5">
    <location>
        <begin position="370"/>
        <end position="387"/>
    </location>
</feature>
<reference evidence="9" key="1">
    <citation type="journal article" date="2023" name="Nat. Commun.">
        <title>Diploid and tetraploid genomes of Acorus and the evolution of monocots.</title>
        <authorList>
            <person name="Ma L."/>
            <person name="Liu K.W."/>
            <person name="Li Z."/>
            <person name="Hsiao Y.Y."/>
            <person name="Qi Y."/>
            <person name="Fu T."/>
            <person name="Tang G.D."/>
            <person name="Zhang D."/>
            <person name="Sun W.H."/>
            <person name="Liu D.K."/>
            <person name="Li Y."/>
            <person name="Chen G.Z."/>
            <person name="Liu X.D."/>
            <person name="Liao X.Y."/>
            <person name="Jiang Y.T."/>
            <person name="Yu X."/>
            <person name="Hao Y."/>
            <person name="Huang J."/>
            <person name="Zhao X.W."/>
            <person name="Ke S."/>
            <person name="Chen Y.Y."/>
            <person name="Wu W.L."/>
            <person name="Hsu J.L."/>
            <person name="Lin Y.F."/>
            <person name="Huang M.D."/>
            <person name="Li C.Y."/>
            <person name="Huang L."/>
            <person name="Wang Z.W."/>
            <person name="Zhao X."/>
            <person name="Zhong W.Y."/>
            <person name="Peng D.H."/>
            <person name="Ahmad S."/>
            <person name="Lan S."/>
            <person name="Zhang J.S."/>
            <person name="Tsai W.C."/>
            <person name="Van de Peer Y."/>
            <person name="Liu Z.J."/>
        </authorList>
    </citation>
    <scope>NUCLEOTIDE SEQUENCE</scope>
    <source>
        <strain evidence="9">CP</strain>
    </source>
</reference>
<comment type="caution">
    <text evidence="9">The sequence shown here is derived from an EMBL/GenBank/DDBJ whole genome shotgun (WGS) entry which is preliminary data.</text>
</comment>
<evidence type="ECO:0000256" key="1">
    <source>
        <dbReference type="ARBA" id="ARBA00004123"/>
    </source>
</evidence>
<evidence type="ECO:0000256" key="3">
    <source>
        <dbReference type="ARBA" id="ARBA00023163"/>
    </source>
</evidence>
<evidence type="ECO:0000313" key="9">
    <source>
        <dbReference type="EMBL" id="KAK1310850.1"/>
    </source>
</evidence>
<dbReference type="InterPro" id="IPR013930">
    <property type="entry name" value="RPAP1_N"/>
</dbReference>
<feature type="region of interest" description="Disordered" evidence="5">
    <location>
        <begin position="1"/>
        <end position="28"/>
    </location>
</feature>
<sequence length="1607" mass="178997">MGFRRESQSPNKGGRKKKKKLTPRLTKTLLSDTVSHSLFLSDELPMDDRSSSRSNNKNNVVAGDSSLMLIGGIIEKGFSTASKNTSTPLPRPTVLPFPVPRHRSHGPHWSSVAPEMEDKDDDEDEDETNLDHVACSANPVQRKKKKGLNFGNWREIIPSDRPATNQRNQMKEREFSAKELIDEGKKDYKGINVSATALKNVDSFPSEKSNGEFDKTLNMDIKEIQGSILGRPGVVISDLVARESKSDHSPGQSCKEDEILNQSIDYNMFEGSDGVSPSLANDIDAENRACLEQMSSDEIAEAQAEIVGKMNPNILEMLKKRGREKLANVRSSKPGLEKGNQNDVIYDRDNLQRGLQGCPPREGAEGSHKMTPTSEHTHNNASMGNLLPSSMQGSGFWKSWAERVEAARGLRFTLDGHVLETGPTQPSMSGDAPCSQYSDKNVAERDFLRTEGDPGGAGYTIKEAVALIRSIIPGQRVLALRLLASVLDKALCNLELKDAVIHMNGTDDAIESVDWQAIWAYALGPEPEIALSLRMALDDNHNSVIMSCAKVIHSILSCEMNENFFNTSEKLANYEMGLYTAPIFRSRPDIKDGFLNGGFWKYNTKPSNVLPFIEENVNEEAEGKHTIQDDIVVAGQDIAAGLVRMGIIPRIRYLLEMEPVPVLDEYLISILVALGRHSPESAGAIIKCTGLVQTIMQRYAKRDDEAIHPSMIKSVTLIRVLAQCNKRYCIDFIECGFFWVIMSHLCKYAFSPGLDQWIKSGKENCQLSSAFIVEQLSLWKVCIQYGYCVSHFADLFPVLCVWLSPPSFDKLIKSNLLGEFTSISREAYFVLAALAKQLPELHSSEQTNNIKKISDNNMEAWSWSHVSPVVDVAIKWLSLKNNSYLSSMFDVSKESANFTQDSKVASLVCIISAVVHMLSCVLDRIFPCDANGQQGNKKHLPWLPDFVPKIGLVIVNSGLLKLSDTNGGVSLVECLSRLRCHNNLELSLSFISCLQCLVRLAVSVDKCIQSAKSDNCTDSQGCSFENDGVILREGIVKWCLNDLKILLTVFMKFIASGWHDFQSIEIYGRGGPAPGSGVGWGASAGGFWSRTVLLIQADAKLVLCLQEHFPIGLDTLISSLEDREPATGHSISDTSFALQRINSILHVCLIGGPREKITVEKAFDILFQVCTLKYFTFCIQRLFRLNMKSFDLVHKEEDYMLISRTLNTHFRNRWLNSKKKSAKKNNKELADTEQKRNALDTIHEDVEMSETTSQHPQCDSLVVEWAYQRLPLPVHWFLSPISTFGDSDTAQDVMNESNSLAKCGIFLLLGLEASSSLSSDSEHSPVSNVPLVWKLHALSMVLLVKTEILEDETYRAVYETLQDLYSHDLGNSRHRNMQPSADRTADSLACMETILVPKEKSVGTLKFQALVHESYSTFIDTLVEQFGAMSYGDVLFGRQVAVYLHCLVEEPVRLATWNALSNAHVLELLPPLDKCLGGAEGYLEPVEENEGILEAYMKSWISGGLDKAAARTSISFTLALHHLSSFIFHNRSAEKLSLRNKLVKSILRDYARKRHHEDLTLQFVRYKLPESEGALVKEMCRRFELLSEACEGNSSLLSEVVRLKSCG</sequence>
<protein>
    <recommendedName>
        <fullName evidence="11">Transcriptional elongation regulator MINIYO</fullName>
    </recommendedName>
</protein>
<organism evidence="9 10">
    <name type="scientific">Acorus calamus</name>
    <name type="common">Sweet flag</name>
    <dbReference type="NCBI Taxonomy" id="4465"/>
    <lineage>
        <taxon>Eukaryota</taxon>
        <taxon>Viridiplantae</taxon>
        <taxon>Streptophyta</taxon>
        <taxon>Embryophyta</taxon>
        <taxon>Tracheophyta</taxon>
        <taxon>Spermatophyta</taxon>
        <taxon>Magnoliopsida</taxon>
        <taxon>Liliopsida</taxon>
        <taxon>Acoraceae</taxon>
        <taxon>Acorus</taxon>
    </lineage>
</organism>
<comment type="similarity">
    <text evidence="2">Belongs to the RPAP1 family.</text>
</comment>
<evidence type="ECO:0000256" key="4">
    <source>
        <dbReference type="ARBA" id="ARBA00023242"/>
    </source>
</evidence>
<evidence type="ECO:0000259" key="8">
    <source>
        <dbReference type="Pfam" id="PF25766"/>
    </source>
</evidence>
<feature type="domain" description="RPAP1 N-terminal" evidence="7">
    <location>
        <begin position="282"/>
        <end position="325"/>
    </location>
</feature>
<dbReference type="InterPro" id="IPR055326">
    <property type="entry name" value="MINIYO"/>
</dbReference>
<gene>
    <name evidence="9" type="ORF">QJS10_CPA08g01106</name>
</gene>
<feature type="domain" description="RPAP1 C-terminal" evidence="6">
    <location>
        <begin position="410"/>
        <end position="490"/>
    </location>
</feature>
<feature type="compositionally biased region" description="Pro residues" evidence="5">
    <location>
        <begin position="89"/>
        <end position="99"/>
    </location>
</feature>
<feature type="compositionally biased region" description="Basic residues" evidence="5">
    <location>
        <begin position="13"/>
        <end position="22"/>
    </location>
</feature>
<dbReference type="Pfam" id="PF25766">
    <property type="entry name" value="TPR_RPAP1"/>
    <property type="match status" value="1"/>
</dbReference>
<name>A0AAV9EBB0_ACOCL</name>
<feature type="compositionally biased region" description="Acidic residues" evidence="5">
    <location>
        <begin position="115"/>
        <end position="126"/>
    </location>
</feature>
<comment type="subcellular location">
    <subcellularLocation>
        <location evidence="1">Nucleus</location>
    </subcellularLocation>
</comment>
<dbReference type="Pfam" id="PF08620">
    <property type="entry name" value="RPAP1_C"/>
    <property type="match status" value="1"/>
</dbReference>
<evidence type="ECO:0000256" key="5">
    <source>
        <dbReference type="SAM" id="MobiDB-lite"/>
    </source>
</evidence>
<dbReference type="Proteomes" id="UP001180020">
    <property type="component" value="Unassembled WGS sequence"/>
</dbReference>
<dbReference type="PANTHER" id="PTHR47605">
    <property type="entry name" value="TRANSCRIPTIONAL ELONGATION REGULATOR MINIYO"/>
    <property type="match status" value="1"/>
</dbReference>
<dbReference type="PANTHER" id="PTHR47605:SF2">
    <property type="entry name" value="TRANSCRIPTIONAL ELONGATION REGULATOR MINIYO"/>
    <property type="match status" value="1"/>
</dbReference>
<proteinExistence type="inferred from homology"/>
<keyword evidence="4" id="KW-0539">Nucleus</keyword>
<dbReference type="InterPro" id="IPR013929">
    <property type="entry name" value="RPAP1_C"/>
</dbReference>
<evidence type="ECO:0000313" key="10">
    <source>
        <dbReference type="Proteomes" id="UP001180020"/>
    </source>
</evidence>
<reference evidence="9" key="2">
    <citation type="submission" date="2023-06" db="EMBL/GenBank/DDBJ databases">
        <authorList>
            <person name="Ma L."/>
            <person name="Liu K.-W."/>
            <person name="Li Z."/>
            <person name="Hsiao Y.-Y."/>
            <person name="Qi Y."/>
            <person name="Fu T."/>
            <person name="Tang G."/>
            <person name="Zhang D."/>
            <person name="Sun W.-H."/>
            <person name="Liu D.-K."/>
            <person name="Li Y."/>
            <person name="Chen G.-Z."/>
            <person name="Liu X.-D."/>
            <person name="Liao X.-Y."/>
            <person name="Jiang Y.-T."/>
            <person name="Yu X."/>
            <person name="Hao Y."/>
            <person name="Huang J."/>
            <person name="Zhao X.-W."/>
            <person name="Ke S."/>
            <person name="Chen Y.-Y."/>
            <person name="Wu W.-L."/>
            <person name="Hsu J.-L."/>
            <person name="Lin Y.-F."/>
            <person name="Huang M.-D."/>
            <person name="Li C.-Y."/>
            <person name="Huang L."/>
            <person name="Wang Z.-W."/>
            <person name="Zhao X."/>
            <person name="Zhong W.-Y."/>
            <person name="Peng D.-H."/>
            <person name="Ahmad S."/>
            <person name="Lan S."/>
            <person name="Zhang J.-S."/>
            <person name="Tsai W.-C."/>
            <person name="Van De Peer Y."/>
            <person name="Liu Z.-J."/>
        </authorList>
    </citation>
    <scope>NUCLEOTIDE SEQUENCE</scope>
    <source>
        <strain evidence="9">CP</strain>
        <tissue evidence="9">Leaves</tissue>
    </source>
</reference>
<dbReference type="EMBL" id="JAUJYO010000008">
    <property type="protein sequence ID" value="KAK1310850.1"/>
    <property type="molecule type" value="Genomic_DNA"/>
</dbReference>
<keyword evidence="10" id="KW-1185">Reference proteome</keyword>
<accession>A0AAV9EBB0</accession>
<evidence type="ECO:0000259" key="6">
    <source>
        <dbReference type="Pfam" id="PF08620"/>
    </source>
</evidence>
<dbReference type="InterPro" id="IPR016024">
    <property type="entry name" value="ARM-type_fold"/>
</dbReference>
<evidence type="ECO:0000259" key="7">
    <source>
        <dbReference type="Pfam" id="PF08621"/>
    </source>
</evidence>
<keyword evidence="3" id="KW-0804">Transcription</keyword>
<dbReference type="InterPro" id="IPR057989">
    <property type="entry name" value="TPR_RPAP1/MINIYO-like"/>
</dbReference>